<dbReference type="HAMAP" id="MF_00037">
    <property type="entry name" value="MurB"/>
    <property type="match status" value="1"/>
</dbReference>
<evidence type="ECO:0000256" key="13">
    <source>
        <dbReference type="ARBA" id="ARBA00022984"/>
    </source>
</evidence>
<dbReference type="Pfam" id="PF01565">
    <property type="entry name" value="FAD_binding_4"/>
    <property type="match status" value="1"/>
</dbReference>
<dbReference type="Gene3D" id="3.30.43.10">
    <property type="entry name" value="Uridine Diphospho-n-acetylenolpyruvylglucosamine Reductase, domain 2"/>
    <property type="match status" value="1"/>
</dbReference>
<keyword evidence="7 19" id="KW-0963">Cytoplasm</keyword>
<dbReference type="RefSeq" id="WP_014747838.1">
    <property type="nucleotide sequence ID" value="NC_017958.1"/>
</dbReference>
<dbReference type="PANTHER" id="PTHR21071">
    <property type="entry name" value="UDP-N-ACETYLENOLPYRUVOYLGLUCOSAMINE REDUCTASE"/>
    <property type="match status" value="1"/>
</dbReference>
<comment type="catalytic activity">
    <reaction evidence="18 19">
        <text>UDP-N-acetyl-alpha-D-muramate + NADP(+) = UDP-N-acetyl-3-O-(1-carboxyvinyl)-alpha-D-glucosamine + NADPH + H(+)</text>
        <dbReference type="Rhea" id="RHEA:12248"/>
        <dbReference type="ChEBI" id="CHEBI:15378"/>
        <dbReference type="ChEBI" id="CHEBI:57783"/>
        <dbReference type="ChEBI" id="CHEBI:58349"/>
        <dbReference type="ChEBI" id="CHEBI:68483"/>
        <dbReference type="ChEBI" id="CHEBI:70757"/>
        <dbReference type="EC" id="1.3.1.98"/>
    </reaction>
</comment>
<evidence type="ECO:0000256" key="5">
    <source>
        <dbReference type="ARBA" id="ARBA00012518"/>
    </source>
</evidence>
<keyword evidence="16 19" id="KW-0961">Cell wall biogenesis/degradation</keyword>
<evidence type="ECO:0000256" key="18">
    <source>
        <dbReference type="ARBA" id="ARBA00048914"/>
    </source>
</evidence>
<dbReference type="Gene3D" id="3.30.465.10">
    <property type="match status" value="1"/>
</dbReference>
<keyword evidence="10 19" id="KW-0274">FAD</keyword>
<evidence type="ECO:0000256" key="1">
    <source>
        <dbReference type="ARBA" id="ARBA00001974"/>
    </source>
</evidence>
<evidence type="ECO:0000256" key="2">
    <source>
        <dbReference type="ARBA" id="ARBA00003921"/>
    </source>
</evidence>
<dbReference type="InterPro" id="IPR016169">
    <property type="entry name" value="FAD-bd_PCMH_sub2"/>
</dbReference>
<keyword evidence="8 19" id="KW-0132">Cell division</keyword>
<keyword evidence="13 19" id="KW-0573">Peptidoglycan synthesis</keyword>
<feature type="compositionally biased region" description="Polar residues" evidence="20">
    <location>
        <begin position="235"/>
        <end position="246"/>
    </location>
</feature>
<comment type="cofactor">
    <cofactor evidence="1 19">
        <name>FAD</name>
        <dbReference type="ChEBI" id="CHEBI:57692"/>
    </cofactor>
</comment>
<dbReference type="GO" id="GO:0005829">
    <property type="term" value="C:cytosol"/>
    <property type="evidence" value="ECO:0007669"/>
    <property type="project" value="TreeGrafter"/>
</dbReference>
<dbReference type="EMBL" id="CP003239">
    <property type="protein sequence ID" value="AFK56849.1"/>
    <property type="molecule type" value="Genomic_DNA"/>
</dbReference>
<dbReference type="Proteomes" id="UP000005258">
    <property type="component" value="Plasmid pTM3"/>
</dbReference>
<dbReference type="InterPro" id="IPR036635">
    <property type="entry name" value="MurB_C_sf"/>
</dbReference>
<dbReference type="InterPro" id="IPR003170">
    <property type="entry name" value="MurB"/>
</dbReference>
<evidence type="ECO:0000256" key="9">
    <source>
        <dbReference type="ARBA" id="ARBA00022630"/>
    </source>
</evidence>
<comment type="similarity">
    <text evidence="19">Belongs to the MurB family.</text>
</comment>
<evidence type="ECO:0000256" key="6">
    <source>
        <dbReference type="ARBA" id="ARBA00015188"/>
    </source>
</evidence>
<dbReference type="NCBIfam" id="NF010480">
    <property type="entry name" value="PRK13905.1"/>
    <property type="match status" value="1"/>
</dbReference>
<dbReference type="GO" id="GO:0008762">
    <property type="term" value="F:UDP-N-acetylmuramate dehydrogenase activity"/>
    <property type="evidence" value="ECO:0007669"/>
    <property type="project" value="UniProtKB-UniRule"/>
</dbReference>
<evidence type="ECO:0000256" key="14">
    <source>
        <dbReference type="ARBA" id="ARBA00023002"/>
    </source>
</evidence>
<dbReference type="SUPFAM" id="SSF56194">
    <property type="entry name" value="Uridine diphospho-N-Acetylenolpyruvylglucosamine reductase, MurB, C-terminal domain"/>
    <property type="match status" value="1"/>
</dbReference>
<evidence type="ECO:0000313" key="23">
    <source>
        <dbReference type="Proteomes" id="UP000005258"/>
    </source>
</evidence>
<comment type="subcellular location">
    <subcellularLocation>
        <location evidence="3 19">Cytoplasm</location>
    </subcellularLocation>
</comment>
<sequence>MTDAALTQTIRHAAADGEGGAAALPLAGRLPAVRGRISHGAMLDRVTWFRVGGPAEALFKPAGVQDLADFLAALPADVPVTVIGVGSNLLVRDGGVAGVVVRLGRGFVDMEVDGTEVIAGAGALDVNVAEIAQRAGLAGLEFLSGIPGTIGGALRMNAGAYGAEIADVLVSATAVDRAGRIHEVPAAALGLGYRHSAAPADWIFTGARLRGRPGDPAAIRARMDEIRAQREESQPVRSRTGGSTFRNPEGAKAWELIDRAGCRGLQIGAAQVSERHCNFLINTGGATAAEIEALGEEVRARVRAASGIELTWEIRRIGRPAGAVPGATTDESGSKA</sequence>
<evidence type="ECO:0000256" key="15">
    <source>
        <dbReference type="ARBA" id="ARBA00023306"/>
    </source>
</evidence>
<geneLocation type="plasmid" evidence="22 23">
    <name>pTM3</name>
</geneLocation>
<evidence type="ECO:0000259" key="21">
    <source>
        <dbReference type="PROSITE" id="PS51387"/>
    </source>
</evidence>
<dbReference type="GO" id="GO:0009252">
    <property type="term" value="P:peptidoglycan biosynthetic process"/>
    <property type="evidence" value="ECO:0007669"/>
    <property type="project" value="UniProtKB-UniRule"/>
</dbReference>
<dbReference type="InterPro" id="IPR036318">
    <property type="entry name" value="FAD-bd_PCMH-like_sf"/>
</dbReference>
<feature type="region of interest" description="Disordered" evidence="20">
    <location>
        <begin position="228"/>
        <end position="247"/>
    </location>
</feature>
<dbReference type="InterPro" id="IPR016167">
    <property type="entry name" value="FAD-bd_PCMH_sub1"/>
</dbReference>
<evidence type="ECO:0000256" key="4">
    <source>
        <dbReference type="ARBA" id="ARBA00004752"/>
    </source>
</evidence>
<keyword evidence="9 19" id="KW-0285">Flavoprotein</keyword>
<dbReference type="SUPFAM" id="SSF56176">
    <property type="entry name" value="FAD-binding/transporter-associated domain-like"/>
    <property type="match status" value="1"/>
</dbReference>
<evidence type="ECO:0000256" key="11">
    <source>
        <dbReference type="ARBA" id="ARBA00022857"/>
    </source>
</evidence>
<reference evidence="22 23" key="1">
    <citation type="journal article" date="2012" name="J. Am. Chem. Soc.">
        <title>Bacterial biosynthesis and maturation of the didemnin anti-cancer agents.</title>
        <authorList>
            <person name="Xu Y."/>
            <person name="Kersten R.D."/>
            <person name="Nam S.J."/>
            <person name="Lu L."/>
            <person name="Al-Suwailem A.M."/>
            <person name="Zheng H."/>
            <person name="Fenical W."/>
            <person name="Dorrestein P.C."/>
            <person name="Moore B.S."/>
            <person name="Qian P.Y."/>
        </authorList>
    </citation>
    <scope>NUCLEOTIDE SEQUENCE [LARGE SCALE GENOMIC DNA]</scope>
    <source>
        <strain evidence="22 23">KA081020-065</strain>
    </source>
</reference>
<feature type="active site" evidence="19">
    <location>
        <position position="194"/>
    </location>
</feature>
<dbReference type="NCBIfam" id="TIGR00179">
    <property type="entry name" value="murB"/>
    <property type="match status" value="1"/>
</dbReference>
<protein>
    <recommendedName>
        <fullName evidence="6 19">UDP-N-acetylenolpyruvoylglucosamine reductase</fullName>
        <ecNumber evidence="5 19">1.3.1.98</ecNumber>
    </recommendedName>
    <alternativeName>
        <fullName evidence="17 19">UDP-N-acetylmuramate dehydrogenase</fullName>
    </alternativeName>
</protein>
<dbReference type="InterPro" id="IPR016166">
    <property type="entry name" value="FAD-bd_PCMH"/>
</dbReference>
<dbReference type="GO" id="GO:0071555">
    <property type="term" value="P:cell wall organization"/>
    <property type="evidence" value="ECO:0007669"/>
    <property type="project" value="UniProtKB-KW"/>
</dbReference>
<proteinExistence type="inferred from homology"/>
<evidence type="ECO:0000256" key="8">
    <source>
        <dbReference type="ARBA" id="ARBA00022618"/>
    </source>
</evidence>
<comment type="pathway">
    <text evidence="4 19">Cell wall biogenesis; peptidoglycan biosynthesis.</text>
</comment>
<keyword evidence="22" id="KW-0614">Plasmid</keyword>
<keyword evidence="14 19" id="KW-0560">Oxidoreductase</keyword>
<dbReference type="GO" id="GO:0008360">
    <property type="term" value="P:regulation of cell shape"/>
    <property type="evidence" value="ECO:0007669"/>
    <property type="project" value="UniProtKB-KW"/>
</dbReference>
<dbReference type="PROSITE" id="PS51387">
    <property type="entry name" value="FAD_PCMH"/>
    <property type="match status" value="1"/>
</dbReference>
<evidence type="ECO:0000256" key="20">
    <source>
        <dbReference type="SAM" id="MobiDB-lite"/>
    </source>
</evidence>
<dbReference type="PANTHER" id="PTHR21071:SF4">
    <property type="entry name" value="UDP-N-ACETYLENOLPYRUVOYLGLUCOSAMINE REDUCTASE"/>
    <property type="match status" value="1"/>
</dbReference>
<feature type="active site" evidence="19">
    <location>
        <position position="313"/>
    </location>
</feature>
<dbReference type="KEGG" id="tmo:TMO_c0239"/>
<keyword evidence="12 19" id="KW-0133">Cell shape</keyword>
<evidence type="ECO:0000256" key="17">
    <source>
        <dbReference type="ARBA" id="ARBA00031026"/>
    </source>
</evidence>
<evidence type="ECO:0000256" key="19">
    <source>
        <dbReference type="HAMAP-Rule" id="MF_00037"/>
    </source>
</evidence>
<dbReference type="InterPro" id="IPR006094">
    <property type="entry name" value="Oxid_FAD_bind_N"/>
</dbReference>
<keyword evidence="15 19" id="KW-0131">Cell cycle</keyword>
<evidence type="ECO:0000256" key="10">
    <source>
        <dbReference type="ARBA" id="ARBA00022827"/>
    </source>
</evidence>
<comment type="function">
    <text evidence="2 19">Cell wall formation.</text>
</comment>
<evidence type="ECO:0000256" key="16">
    <source>
        <dbReference type="ARBA" id="ARBA00023316"/>
    </source>
</evidence>
<evidence type="ECO:0000313" key="22">
    <source>
        <dbReference type="EMBL" id="AFK56849.1"/>
    </source>
</evidence>
<dbReference type="PATRIC" id="fig|1110502.3.peg.5105"/>
<evidence type="ECO:0000256" key="3">
    <source>
        <dbReference type="ARBA" id="ARBA00004496"/>
    </source>
</evidence>
<dbReference type="AlphaFoldDB" id="I3TVR1"/>
<evidence type="ECO:0000256" key="12">
    <source>
        <dbReference type="ARBA" id="ARBA00022960"/>
    </source>
</evidence>
<dbReference type="HOGENOM" id="CLU_035304_1_0_5"/>
<evidence type="ECO:0000256" key="7">
    <source>
        <dbReference type="ARBA" id="ARBA00022490"/>
    </source>
</evidence>
<organism evidence="22 23">
    <name type="scientific">Tistrella mobilis (strain KA081020-065)</name>
    <dbReference type="NCBI Taxonomy" id="1110502"/>
    <lineage>
        <taxon>Bacteria</taxon>
        <taxon>Pseudomonadati</taxon>
        <taxon>Pseudomonadota</taxon>
        <taxon>Alphaproteobacteria</taxon>
        <taxon>Geminicoccales</taxon>
        <taxon>Geminicoccaceae</taxon>
        <taxon>Tistrella</taxon>
    </lineage>
</organism>
<dbReference type="GO" id="GO:0051301">
    <property type="term" value="P:cell division"/>
    <property type="evidence" value="ECO:0007669"/>
    <property type="project" value="UniProtKB-KW"/>
</dbReference>
<dbReference type="Gene3D" id="3.90.78.10">
    <property type="entry name" value="UDP-N-acetylenolpyruvoylglucosamine reductase, C-terminal domain"/>
    <property type="match status" value="1"/>
</dbReference>
<dbReference type="Pfam" id="PF02873">
    <property type="entry name" value="MurB_C"/>
    <property type="match status" value="1"/>
</dbReference>
<feature type="active site" description="Proton donor" evidence="19">
    <location>
        <position position="243"/>
    </location>
</feature>
<keyword evidence="11 19" id="KW-0521">NADP</keyword>
<dbReference type="GO" id="GO:0071949">
    <property type="term" value="F:FAD binding"/>
    <property type="evidence" value="ECO:0007669"/>
    <property type="project" value="InterPro"/>
</dbReference>
<gene>
    <name evidence="19 22" type="primary">murB</name>
    <name evidence="22" type="ordered locus">TMO_c0239</name>
</gene>
<dbReference type="InterPro" id="IPR011601">
    <property type="entry name" value="MurB_C"/>
</dbReference>
<dbReference type="UniPathway" id="UPA00219"/>
<accession>I3TVR1</accession>
<feature type="domain" description="FAD-binding PCMH-type" evidence="21">
    <location>
        <begin position="50"/>
        <end position="214"/>
    </location>
</feature>
<keyword evidence="23" id="KW-1185">Reference proteome</keyword>
<dbReference type="EC" id="1.3.1.98" evidence="5 19"/>
<name>I3TVR1_TISMK</name>